<dbReference type="EMBL" id="PFMR01000280">
    <property type="protein sequence ID" value="PIZ15129.1"/>
    <property type="molecule type" value="Genomic_DNA"/>
</dbReference>
<accession>A0A2M7S6N6</accession>
<evidence type="ECO:0000313" key="1">
    <source>
        <dbReference type="EMBL" id="PIZ15129.1"/>
    </source>
</evidence>
<proteinExistence type="predicted"/>
<dbReference type="AlphaFoldDB" id="A0A2M7S6N6"/>
<dbReference type="Proteomes" id="UP000229307">
    <property type="component" value="Unassembled WGS sequence"/>
</dbReference>
<reference evidence="2" key="1">
    <citation type="submission" date="2017-09" db="EMBL/GenBank/DDBJ databases">
        <title>Depth-based differentiation of microbial function through sediment-hosted aquifers and enrichment of novel symbionts in the deep terrestrial subsurface.</title>
        <authorList>
            <person name="Probst A.J."/>
            <person name="Ladd B."/>
            <person name="Jarett J.K."/>
            <person name="Geller-Mcgrath D.E."/>
            <person name="Sieber C.M.K."/>
            <person name="Emerson J.B."/>
            <person name="Anantharaman K."/>
            <person name="Thomas B.C."/>
            <person name="Malmstrom R."/>
            <person name="Stieglmeier M."/>
            <person name="Klingl A."/>
            <person name="Woyke T."/>
            <person name="Ryan C.M."/>
            <person name="Banfield J.F."/>
        </authorList>
    </citation>
    <scope>NUCLEOTIDE SEQUENCE [LARGE SCALE GENOMIC DNA]</scope>
</reference>
<evidence type="ECO:0000313" key="2">
    <source>
        <dbReference type="Proteomes" id="UP000229307"/>
    </source>
</evidence>
<dbReference type="Gene3D" id="3.90.56.20">
    <property type="entry name" value="replication protein C, winged helix domain"/>
    <property type="match status" value="1"/>
</dbReference>
<comment type="caution">
    <text evidence="1">The sequence shown here is derived from an EMBL/GenBank/DDBJ whole genome shotgun (WGS) entry which is preliminary data.</text>
</comment>
<sequence length="257" mass="30032">MNTKRTILSERESSLIEDLIAGHGIIVTFGQVYRELKARMSRQAARNLISKLMKNGWLVTIKRGVYELAGLESRGFGSLSTFKTAQVLVKNSYVSFEAALQHYGMFDQHLKTITSVSLKRYKTSEIQGTNYRFIKTKKELFYGYEEKRIENHLVKIATPEKAMLDLLNFKRNAYSIDLVLEKIKEYKKDLDFERLNEFCEKQAVTVQRITGFLLDRADINSGHLHDLIKTRKNCARMTKDSAKFNAKWRLYYEERFE</sequence>
<protein>
    <submittedName>
        <fullName evidence="1">Uncharacterized protein</fullName>
    </submittedName>
</protein>
<gene>
    <name evidence="1" type="ORF">COY52_10375</name>
</gene>
<organism evidence="1 2">
    <name type="scientific">Candidatus Desantisbacteria bacterium CG_4_10_14_0_8_um_filter_48_22</name>
    <dbReference type="NCBI Taxonomy" id="1974543"/>
    <lineage>
        <taxon>Bacteria</taxon>
        <taxon>Candidatus Desantisiibacteriota</taxon>
    </lineage>
</organism>
<name>A0A2M7S6N6_9BACT</name>